<organism evidence="1 2">
    <name type="scientific">Steccherinum ochraceum</name>
    <dbReference type="NCBI Taxonomy" id="92696"/>
    <lineage>
        <taxon>Eukaryota</taxon>
        <taxon>Fungi</taxon>
        <taxon>Dikarya</taxon>
        <taxon>Basidiomycota</taxon>
        <taxon>Agaricomycotina</taxon>
        <taxon>Agaricomycetes</taxon>
        <taxon>Polyporales</taxon>
        <taxon>Steccherinaceae</taxon>
        <taxon>Steccherinum</taxon>
    </lineage>
</organism>
<keyword evidence="2" id="KW-1185">Reference proteome</keyword>
<evidence type="ECO:0000313" key="2">
    <source>
        <dbReference type="Proteomes" id="UP000292702"/>
    </source>
</evidence>
<sequence length="240" mass="25891">MPAVALNLASLAAAELELVRTAIWLAKELETQPAADSKDFASWGSMVHEKLKLDVKAFYLSLPNPQHHYTLRAAIKAARTPQWDQSVYNNHLKDEVWRGSQMRCFAELPTEQELARFFAESDRPPVTVVGATNNSSQAIVSVDPKRISSSNKIDAPSAPSAASVFSYGSSFRSDPAGFGSDSSLKVPSLLQGSFDVGRIDDLTEAELRVLGSTFPAASSSPLDVSPHIAIAKLRTGPSVH</sequence>
<proteinExistence type="predicted"/>
<dbReference type="AlphaFoldDB" id="A0A4R0RE06"/>
<name>A0A4R0RE06_9APHY</name>
<protein>
    <submittedName>
        <fullName evidence="1">Uncharacterized protein</fullName>
    </submittedName>
</protein>
<reference evidence="1 2" key="1">
    <citation type="submission" date="2018-11" db="EMBL/GenBank/DDBJ databases">
        <title>Genome assembly of Steccherinum ochraceum LE-BIN_3174, the white-rot fungus of the Steccherinaceae family (The Residual Polyporoid clade, Polyporales, Basidiomycota).</title>
        <authorList>
            <person name="Fedorova T.V."/>
            <person name="Glazunova O.A."/>
            <person name="Landesman E.O."/>
            <person name="Moiseenko K.V."/>
            <person name="Psurtseva N.V."/>
            <person name="Savinova O.S."/>
            <person name="Shakhova N.V."/>
            <person name="Tyazhelova T.V."/>
            <person name="Vasina D.V."/>
        </authorList>
    </citation>
    <scope>NUCLEOTIDE SEQUENCE [LARGE SCALE GENOMIC DNA]</scope>
    <source>
        <strain evidence="1 2">LE-BIN_3174</strain>
    </source>
</reference>
<gene>
    <name evidence="1" type="ORF">EIP91_007806</name>
</gene>
<accession>A0A4R0RE06</accession>
<comment type="caution">
    <text evidence="1">The sequence shown here is derived from an EMBL/GenBank/DDBJ whole genome shotgun (WGS) entry which is preliminary data.</text>
</comment>
<evidence type="ECO:0000313" key="1">
    <source>
        <dbReference type="EMBL" id="TCD61878.1"/>
    </source>
</evidence>
<dbReference type="Proteomes" id="UP000292702">
    <property type="component" value="Unassembled WGS sequence"/>
</dbReference>
<dbReference type="EMBL" id="RWJN01000422">
    <property type="protein sequence ID" value="TCD61878.1"/>
    <property type="molecule type" value="Genomic_DNA"/>
</dbReference>